<gene>
    <name evidence="3" type="ordered locus">NFA_54150</name>
</gene>
<reference evidence="3 4" key="1">
    <citation type="journal article" date="2004" name="Proc. Natl. Acad. Sci. U.S.A.">
        <title>The complete genomic sequence of Nocardia farcinica IFM 10152.</title>
        <authorList>
            <person name="Ishikawa J."/>
            <person name="Yamashita A."/>
            <person name="Mikami Y."/>
            <person name="Hoshino Y."/>
            <person name="Kurita H."/>
            <person name="Hotta K."/>
            <person name="Shiba T."/>
            <person name="Hattori M."/>
        </authorList>
    </citation>
    <scope>NUCLEOTIDE SEQUENCE [LARGE SCALE GENOMIC DNA]</scope>
    <source>
        <strain evidence="3 4">IFM 10152</strain>
    </source>
</reference>
<evidence type="ECO:0000313" key="3">
    <source>
        <dbReference type="EMBL" id="BAD60267.1"/>
    </source>
</evidence>
<feature type="compositionally biased region" description="Pro residues" evidence="1">
    <location>
        <begin position="323"/>
        <end position="348"/>
    </location>
</feature>
<dbReference type="AlphaFoldDB" id="Q5YNH4"/>
<evidence type="ECO:0000256" key="1">
    <source>
        <dbReference type="SAM" id="MobiDB-lite"/>
    </source>
</evidence>
<dbReference type="HOGENOM" id="CLU_756111_0_0_11"/>
<feature type="region of interest" description="Disordered" evidence="1">
    <location>
        <begin position="290"/>
        <end position="386"/>
    </location>
</feature>
<sequence length="386" mass="39303">MIARRAPIYAEARNVMATGVGLRIADDGCTAAVVTDGGDLHYVERDCVLHMSDDGDTVLGGEAPEGHSHSITGFVAKVGDPAGIPVDDGEAYRAEDLVATALFCLINLTTEHLSGAAEFYATHPGTWPAPLVQALREALDYLGLRSVVLVSEADLPAVDTAEPGKAFAYDAARAALAAVLSTPAGAAPPDPGSAENSTVVTDVIPAVPTPQPTPQAYSAAMPAADAAPPAPAATEVMAGPQTVAAPPTAATAAPTPSRRIPILIAAAALIGLALGGVGVALLFRGEDSPAPPTLPDARSDTSTTVVAPPPPPTTQPPVTLVPAPAPAPPPAPEPEPATPEPTPEPTTAPPVTTTPEPTTTTRSKPTTTTRRNPFVPFDPEDWRQDR</sequence>
<dbReference type="Proteomes" id="UP000006820">
    <property type="component" value="Chromosome"/>
</dbReference>
<evidence type="ECO:0000313" key="4">
    <source>
        <dbReference type="Proteomes" id="UP000006820"/>
    </source>
</evidence>
<accession>Q5YNH4</accession>
<proteinExistence type="predicted"/>
<keyword evidence="2" id="KW-1133">Transmembrane helix</keyword>
<keyword evidence="2" id="KW-0812">Transmembrane</keyword>
<evidence type="ECO:0000256" key="2">
    <source>
        <dbReference type="SAM" id="Phobius"/>
    </source>
</evidence>
<keyword evidence="4" id="KW-1185">Reference proteome</keyword>
<keyword evidence="2" id="KW-0472">Membrane</keyword>
<feature type="compositionally biased region" description="Low complexity" evidence="1">
    <location>
        <begin position="349"/>
        <end position="369"/>
    </location>
</feature>
<dbReference type="eggNOG" id="COG0443">
    <property type="taxonomic scope" value="Bacteria"/>
</dbReference>
<protein>
    <submittedName>
        <fullName evidence="3">Uncharacterized protein</fullName>
    </submittedName>
</protein>
<name>Q5YNH4_NOCFA</name>
<dbReference type="EMBL" id="AP006618">
    <property type="protein sequence ID" value="BAD60267.1"/>
    <property type="molecule type" value="Genomic_DNA"/>
</dbReference>
<organism evidence="3 4">
    <name type="scientific">Nocardia farcinica (strain IFM 10152)</name>
    <dbReference type="NCBI Taxonomy" id="247156"/>
    <lineage>
        <taxon>Bacteria</taxon>
        <taxon>Bacillati</taxon>
        <taxon>Actinomycetota</taxon>
        <taxon>Actinomycetes</taxon>
        <taxon>Mycobacteriales</taxon>
        <taxon>Nocardiaceae</taxon>
        <taxon>Nocardia</taxon>
    </lineage>
</organism>
<dbReference type="STRING" id="247156.NFA_54150"/>
<feature type="transmembrane region" description="Helical" evidence="2">
    <location>
        <begin position="262"/>
        <end position="283"/>
    </location>
</feature>
<dbReference type="KEGG" id="nfa:NFA_54150"/>